<dbReference type="OrthoDB" id="2427577at2759"/>
<dbReference type="EMBL" id="JAAAIN010001713">
    <property type="protein sequence ID" value="KAG0300749.1"/>
    <property type="molecule type" value="Genomic_DNA"/>
</dbReference>
<proteinExistence type="predicted"/>
<evidence type="ECO:0000313" key="3">
    <source>
        <dbReference type="Proteomes" id="UP000823405"/>
    </source>
</evidence>
<feature type="non-terminal residue" evidence="2">
    <location>
        <position position="1"/>
    </location>
</feature>
<comment type="caution">
    <text evidence="2">The sequence shown here is derived from an EMBL/GenBank/DDBJ whole genome shotgun (WGS) entry which is preliminary data.</text>
</comment>
<organism evidence="2 3">
    <name type="scientific">Linnemannia gamsii</name>
    <dbReference type="NCBI Taxonomy" id="64522"/>
    <lineage>
        <taxon>Eukaryota</taxon>
        <taxon>Fungi</taxon>
        <taxon>Fungi incertae sedis</taxon>
        <taxon>Mucoromycota</taxon>
        <taxon>Mortierellomycotina</taxon>
        <taxon>Mortierellomycetes</taxon>
        <taxon>Mortierellales</taxon>
        <taxon>Mortierellaceae</taxon>
        <taxon>Linnemannia</taxon>
    </lineage>
</organism>
<dbReference type="InterPro" id="IPR032675">
    <property type="entry name" value="LRR_dom_sf"/>
</dbReference>
<dbReference type="Proteomes" id="UP000823405">
    <property type="component" value="Unassembled WGS sequence"/>
</dbReference>
<dbReference type="SUPFAM" id="SSF52058">
    <property type="entry name" value="L domain-like"/>
    <property type="match status" value="1"/>
</dbReference>
<dbReference type="AlphaFoldDB" id="A0A9P6QTY3"/>
<feature type="compositionally biased region" description="Basic and acidic residues" evidence="1">
    <location>
        <begin position="755"/>
        <end position="765"/>
    </location>
</feature>
<protein>
    <submittedName>
        <fullName evidence="2">Uncharacterized protein</fullName>
    </submittedName>
</protein>
<sequence>GVIKILSDNLDIHSLAILLRVNRFFAEATLPFLYAEPFRGHFRTLEGWTERRSLLLARTLLRQVLVDDLTPILRTFYFGHQDFDCSTDLVPAGDPEPYTPVLHYLHQIRNLFLDAFPRCELSCDHMAAFLKSVDLHSQYVADDLYGGVDPDYSYYFIAHAFREDIRRQLSWALCVPESVQTLSIAVSDSGRFLERVERFSRLSSVRFFFDKQHEFGRDWVKRMSPEAKVQELGFRGERRVHLETMVKFVREHTRIHKGILRHAICENVYHLQGTRVFCQICPEEYQMALLDCLPPLYNPKVLDTDNLRQFAFKFQETNLAFVKEFENVFADEQTMDFLETKGPFLHRCRSLRKVDIVTFSDQDLFEWAVQEKQEFDLLLSRGEVPETPLVPVEHVNIQFDREGYGPQIDSIAHGFGNTLDTLSVEWATSFNPFTELEQVPVAFGQFWNLPQLRSLSVKTNLAQLLLDPEALLGCPTLQEITLFDWVTDYTMMGLLPWKPACLPDLTILKLNGTAARMFNTDILHSSPKMEILNIGVGTNTVVDDIPDIRDILHLIPETCGVGFEQAAAGVEPAELPMLFPKWSWDWYLPCLRELFMTAEYALCFQFRMLRGTPNLETLSLDMQNTIYMDVHELERHEFTVDDLRDNDNDNNEMSRVKFIKLPKLINLQLVGSWNIGYEFWRTAFEAVMPNLLSVQESKCRGFDEQEWVSAIAVLPNLAKAYSSRYIWCGDPEIDEWTLRKLGLQEKDVEEEEDNGDVKEEEREVSFESEGEEEEEEEELAYEEVGQSWRPLMYGFGREPIPEADTFETEFRFEESNKVYVWQRSNISRSKAAVRS</sequence>
<evidence type="ECO:0000256" key="1">
    <source>
        <dbReference type="SAM" id="MobiDB-lite"/>
    </source>
</evidence>
<dbReference type="Gene3D" id="3.80.10.10">
    <property type="entry name" value="Ribonuclease Inhibitor"/>
    <property type="match status" value="1"/>
</dbReference>
<keyword evidence="3" id="KW-1185">Reference proteome</keyword>
<evidence type="ECO:0000313" key="2">
    <source>
        <dbReference type="EMBL" id="KAG0300749.1"/>
    </source>
</evidence>
<gene>
    <name evidence="2" type="ORF">BGZ97_003089</name>
</gene>
<feature type="compositionally biased region" description="Acidic residues" evidence="1">
    <location>
        <begin position="766"/>
        <end position="781"/>
    </location>
</feature>
<reference evidence="2" key="1">
    <citation type="journal article" date="2020" name="Fungal Divers.">
        <title>Resolving the Mortierellaceae phylogeny through synthesis of multi-gene phylogenetics and phylogenomics.</title>
        <authorList>
            <person name="Vandepol N."/>
            <person name="Liber J."/>
            <person name="Desiro A."/>
            <person name="Na H."/>
            <person name="Kennedy M."/>
            <person name="Barry K."/>
            <person name="Grigoriev I.V."/>
            <person name="Miller A.N."/>
            <person name="O'Donnell K."/>
            <person name="Stajich J.E."/>
            <person name="Bonito G."/>
        </authorList>
    </citation>
    <scope>NUCLEOTIDE SEQUENCE</scope>
    <source>
        <strain evidence="2">NVP60</strain>
    </source>
</reference>
<accession>A0A9P6QTY3</accession>
<name>A0A9P6QTY3_9FUNG</name>
<feature type="region of interest" description="Disordered" evidence="1">
    <location>
        <begin position="747"/>
        <end position="781"/>
    </location>
</feature>